<comment type="caution">
    <text evidence="1">The sequence shown here is derived from an EMBL/GenBank/DDBJ whole genome shotgun (WGS) entry which is preliminary data.</text>
</comment>
<dbReference type="AlphaFoldDB" id="A0A9Q0WD83"/>
<evidence type="ECO:0000313" key="2">
    <source>
        <dbReference type="Proteomes" id="UP001151532"/>
    </source>
</evidence>
<dbReference type="GO" id="GO:0009507">
    <property type="term" value="C:chloroplast"/>
    <property type="evidence" value="ECO:0007669"/>
    <property type="project" value="TreeGrafter"/>
</dbReference>
<keyword evidence="2" id="KW-1185">Reference proteome</keyword>
<reference evidence="1" key="2">
    <citation type="journal article" date="2023" name="Int. J. Mol. Sci.">
        <title>De Novo Assembly and Annotation of 11 Diverse Shrub Willow (Salix) Genomes Reveals Novel Gene Organization in Sex-Linked Regions.</title>
        <authorList>
            <person name="Hyden B."/>
            <person name="Feng K."/>
            <person name="Yates T.B."/>
            <person name="Jawdy S."/>
            <person name="Cereghino C."/>
            <person name="Smart L.B."/>
            <person name="Muchero W."/>
        </authorList>
    </citation>
    <scope>NUCLEOTIDE SEQUENCE</scope>
    <source>
        <tissue evidence="1">Shoot tip</tissue>
    </source>
</reference>
<gene>
    <name evidence="1" type="ORF">OIU79_024146</name>
</gene>
<evidence type="ECO:0000313" key="1">
    <source>
        <dbReference type="EMBL" id="KAJ6763540.1"/>
    </source>
</evidence>
<dbReference type="EMBL" id="JAPFFK010000005">
    <property type="protein sequence ID" value="KAJ6763540.1"/>
    <property type="molecule type" value="Genomic_DNA"/>
</dbReference>
<proteinExistence type="predicted"/>
<dbReference type="PANTHER" id="PTHR45288:SF2">
    <property type="entry name" value="THIOREDOXIN FAMILY PROTEIN"/>
    <property type="match status" value="1"/>
</dbReference>
<dbReference type="OrthoDB" id="422574at2759"/>
<dbReference type="PANTHER" id="PTHR45288">
    <property type="entry name" value="THIOREDOXIN FAMILY PROTEIN"/>
    <property type="match status" value="1"/>
</dbReference>
<reference evidence="1" key="1">
    <citation type="submission" date="2022-11" db="EMBL/GenBank/DDBJ databases">
        <authorList>
            <person name="Hyden B.L."/>
            <person name="Feng K."/>
            <person name="Yates T."/>
            <person name="Jawdy S."/>
            <person name="Smart L.B."/>
            <person name="Muchero W."/>
        </authorList>
    </citation>
    <scope>NUCLEOTIDE SEQUENCE</scope>
    <source>
        <tissue evidence="1">Shoot tip</tissue>
    </source>
</reference>
<protein>
    <submittedName>
        <fullName evidence="1">THIOREDOXIN FAMILY PROTEIN</fullName>
    </submittedName>
</protein>
<accession>A0A9Q0WD83</accession>
<organism evidence="1 2">
    <name type="scientific">Salix purpurea</name>
    <name type="common">Purple osier willow</name>
    <dbReference type="NCBI Taxonomy" id="77065"/>
    <lineage>
        <taxon>Eukaryota</taxon>
        <taxon>Viridiplantae</taxon>
        <taxon>Streptophyta</taxon>
        <taxon>Embryophyta</taxon>
        <taxon>Tracheophyta</taxon>
        <taxon>Spermatophyta</taxon>
        <taxon>Magnoliopsida</taxon>
        <taxon>eudicotyledons</taxon>
        <taxon>Gunneridae</taxon>
        <taxon>Pentapetalae</taxon>
        <taxon>rosids</taxon>
        <taxon>fabids</taxon>
        <taxon>Malpighiales</taxon>
        <taxon>Salicaceae</taxon>
        <taxon>Saliceae</taxon>
        <taxon>Salix</taxon>
    </lineage>
</organism>
<sequence>MSNLPILILAESVSASSDGSSSSSTTSFLSFLCPLLKLFSGGDPSQERNYTLEVATSSLSTLARLPWGSRSLFENLNNQETTTSDPS</sequence>
<name>A0A9Q0WD83_SALPP</name>
<dbReference type="Proteomes" id="UP001151532">
    <property type="component" value="Chromosome 13"/>
</dbReference>